<name>A0ABV6K4Z0_9LACO</name>
<keyword evidence="1 4" id="KW-0328">Glycosyltransferase</keyword>
<evidence type="ECO:0000256" key="2">
    <source>
        <dbReference type="ARBA" id="ARBA00022679"/>
    </source>
</evidence>
<keyword evidence="2 4" id="KW-0808">Transferase</keyword>
<dbReference type="EMBL" id="JBHLUK010000072">
    <property type="protein sequence ID" value="MFC0424540.1"/>
    <property type="molecule type" value="Genomic_DNA"/>
</dbReference>
<evidence type="ECO:0000256" key="1">
    <source>
        <dbReference type="ARBA" id="ARBA00022676"/>
    </source>
</evidence>
<sequence length="90" mass="10239">MSIMKKKLLTIVVTCYNIQDEIAECLDSIVRTNFPKERLDVLLIDDSSTDKTAVILDSYVARYDFIRVLHKTNNEGISAARNSGITSRTW</sequence>
<dbReference type="Pfam" id="PF00535">
    <property type="entry name" value="Glycos_transf_2"/>
    <property type="match status" value="1"/>
</dbReference>
<gene>
    <name evidence="4" type="ORF">ACFFGS_10445</name>
</gene>
<dbReference type="PANTHER" id="PTHR22916">
    <property type="entry name" value="GLYCOSYLTRANSFERASE"/>
    <property type="match status" value="1"/>
</dbReference>
<feature type="domain" description="Glycosyltransferase 2-like" evidence="3">
    <location>
        <begin position="10"/>
        <end position="85"/>
    </location>
</feature>
<dbReference type="Proteomes" id="UP001589855">
    <property type="component" value="Unassembled WGS sequence"/>
</dbReference>
<dbReference type="CDD" id="cd00761">
    <property type="entry name" value="Glyco_tranf_GTA_type"/>
    <property type="match status" value="1"/>
</dbReference>
<dbReference type="InterPro" id="IPR001173">
    <property type="entry name" value="Glyco_trans_2-like"/>
</dbReference>
<dbReference type="EC" id="2.4.-.-" evidence="4"/>
<comment type="caution">
    <text evidence="4">The sequence shown here is derived from an EMBL/GenBank/DDBJ whole genome shotgun (WGS) entry which is preliminary data.</text>
</comment>
<evidence type="ECO:0000313" key="4">
    <source>
        <dbReference type="EMBL" id="MFC0424540.1"/>
    </source>
</evidence>
<proteinExistence type="predicted"/>
<dbReference type="Gene3D" id="3.90.550.10">
    <property type="entry name" value="Spore Coat Polysaccharide Biosynthesis Protein SpsA, Chain A"/>
    <property type="match status" value="1"/>
</dbReference>
<protein>
    <submittedName>
        <fullName evidence="4">Glycosyltransferase</fullName>
        <ecNumber evidence="4">2.4.-.-</ecNumber>
    </submittedName>
</protein>
<dbReference type="GO" id="GO:0016757">
    <property type="term" value="F:glycosyltransferase activity"/>
    <property type="evidence" value="ECO:0007669"/>
    <property type="project" value="UniProtKB-KW"/>
</dbReference>
<dbReference type="SUPFAM" id="SSF53448">
    <property type="entry name" value="Nucleotide-diphospho-sugar transferases"/>
    <property type="match status" value="1"/>
</dbReference>
<reference evidence="4 5" key="1">
    <citation type="submission" date="2024-09" db="EMBL/GenBank/DDBJ databases">
        <authorList>
            <person name="Sun Q."/>
            <person name="Mori K."/>
        </authorList>
    </citation>
    <scope>NUCLEOTIDE SEQUENCE [LARGE SCALE GENOMIC DNA]</scope>
    <source>
        <strain evidence="4 5">TBRC 4575</strain>
    </source>
</reference>
<organism evidence="4 5">
    <name type="scientific">Lactiplantibacillus plajomi</name>
    <dbReference type="NCBI Taxonomy" id="1457217"/>
    <lineage>
        <taxon>Bacteria</taxon>
        <taxon>Bacillati</taxon>
        <taxon>Bacillota</taxon>
        <taxon>Bacilli</taxon>
        <taxon>Lactobacillales</taxon>
        <taxon>Lactobacillaceae</taxon>
        <taxon>Lactiplantibacillus</taxon>
    </lineage>
</organism>
<accession>A0ABV6K4Z0</accession>
<dbReference type="PANTHER" id="PTHR22916:SF51">
    <property type="entry name" value="GLYCOSYLTRANSFERASE EPSH-RELATED"/>
    <property type="match status" value="1"/>
</dbReference>
<evidence type="ECO:0000259" key="3">
    <source>
        <dbReference type="Pfam" id="PF00535"/>
    </source>
</evidence>
<evidence type="ECO:0000313" key="5">
    <source>
        <dbReference type="Proteomes" id="UP001589855"/>
    </source>
</evidence>
<dbReference type="InterPro" id="IPR029044">
    <property type="entry name" value="Nucleotide-diphossugar_trans"/>
</dbReference>
<keyword evidence="5" id="KW-1185">Reference proteome</keyword>
<dbReference type="RefSeq" id="WP_137644900.1">
    <property type="nucleotide sequence ID" value="NZ_BAABRM010000009.1"/>
</dbReference>